<feature type="chain" id="PRO_5003256952" evidence="2">
    <location>
        <begin position="23"/>
        <end position="58"/>
    </location>
</feature>
<dbReference type="EMBL" id="CP002546">
    <property type="protein sequence ID" value="ADY59484.1"/>
    <property type="molecule type" value="Genomic_DNA"/>
</dbReference>
<dbReference type="Proteomes" id="UP000006860">
    <property type="component" value="Chromosome"/>
</dbReference>
<dbReference type="KEGG" id="pbs:Plabr_1875"/>
<dbReference type="AlphaFoldDB" id="F0SGZ9"/>
<feature type="signal peptide" evidence="2">
    <location>
        <begin position="1"/>
        <end position="22"/>
    </location>
</feature>
<protein>
    <submittedName>
        <fullName evidence="3">Uncharacterized protein</fullName>
    </submittedName>
</protein>
<feature type="region of interest" description="Disordered" evidence="1">
    <location>
        <begin position="28"/>
        <end position="58"/>
    </location>
</feature>
<sequence length="58" mass="5681">MNLTQVWKSGLAVMFACTMSFALVGCDNGSAPAPTGDTTTESGEEGGSAAGAGEAVPE</sequence>
<evidence type="ECO:0000256" key="1">
    <source>
        <dbReference type="SAM" id="MobiDB-lite"/>
    </source>
</evidence>
<evidence type="ECO:0000313" key="4">
    <source>
        <dbReference type="Proteomes" id="UP000006860"/>
    </source>
</evidence>
<name>F0SGZ9_RUBBR</name>
<evidence type="ECO:0000256" key="2">
    <source>
        <dbReference type="SAM" id="SignalP"/>
    </source>
</evidence>
<reference evidence="4" key="1">
    <citation type="submission" date="2011-02" db="EMBL/GenBank/DDBJ databases">
        <title>The complete genome of Planctomyces brasiliensis DSM 5305.</title>
        <authorList>
            <person name="Lucas S."/>
            <person name="Copeland A."/>
            <person name="Lapidus A."/>
            <person name="Bruce D."/>
            <person name="Goodwin L."/>
            <person name="Pitluck S."/>
            <person name="Kyrpides N."/>
            <person name="Mavromatis K."/>
            <person name="Pagani I."/>
            <person name="Ivanova N."/>
            <person name="Ovchinnikova G."/>
            <person name="Lu M."/>
            <person name="Detter J.C."/>
            <person name="Han C."/>
            <person name="Land M."/>
            <person name="Hauser L."/>
            <person name="Markowitz V."/>
            <person name="Cheng J.-F."/>
            <person name="Hugenholtz P."/>
            <person name="Woyke T."/>
            <person name="Wu D."/>
            <person name="Tindall B."/>
            <person name="Pomrenke H.G."/>
            <person name="Brambilla E."/>
            <person name="Klenk H.-P."/>
            <person name="Eisen J.A."/>
        </authorList>
    </citation>
    <scope>NUCLEOTIDE SEQUENCE [LARGE SCALE GENOMIC DNA]</scope>
    <source>
        <strain evidence="4">ATCC 49424 / DSM 5305 / JCM 21570 / NBRC 103401 / IFAM 1448</strain>
    </source>
</reference>
<dbReference type="HOGENOM" id="CLU_2976521_0_0_0"/>
<keyword evidence="4" id="KW-1185">Reference proteome</keyword>
<organism evidence="3 4">
    <name type="scientific">Rubinisphaera brasiliensis (strain ATCC 49424 / DSM 5305 / JCM 21570 / IAM 15109 / NBRC 103401 / IFAM 1448)</name>
    <name type="common">Planctomyces brasiliensis</name>
    <dbReference type="NCBI Taxonomy" id="756272"/>
    <lineage>
        <taxon>Bacteria</taxon>
        <taxon>Pseudomonadati</taxon>
        <taxon>Planctomycetota</taxon>
        <taxon>Planctomycetia</taxon>
        <taxon>Planctomycetales</taxon>
        <taxon>Planctomycetaceae</taxon>
        <taxon>Rubinisphaera</taxon>
    </lineage>
</organism>
<keyword evidence="2" id="KW-0732">Signal</keyword>
<gene>
    <name evidence="3" type="ordered locus">Plabr_1875</name>
</gene>
<evidence type="ECO:0000313" key="3">
    <source>
        <dbReference type="EMBL" id="ADY59484.1"/>
    </source>
</evidence>
<accession>F0SGZ9</accession>
<proteinExistence type="predicted"/>
<dbReference type="RefSeq" id="WP_013628211.1">
    <property type="nucleotide sequence ID" value="NC_015174.1"/>
</dbReference>